<reference evidence="7 8" key="1">
    <citation type="submission" date="2024-09" db="EMBL/GenBank/DDBJ databases">
        <authorList>
            <person name="Sun Q."/>
            <person name="Mori K."/>
        </authorList>
    </citation>
    <scope>NUCLEOTIDE SEQUENCE [LARGE SCALE GENOMIC DNA]</scope>
    <source>
        <strain evidence="7 8">TBRC 1432</strain>
    </source>
</reference>
<accession>A0ABV6MNS3</accession>
<keyword evidence="8" id="KW-1185">Reference proteome</keyword>
<name>A0ABV6MNS3_9PSEU</name>
<protein>
    <submittedName>
        <fullName evidence="7">4Fe-4S single cluster domain-containing protein</fullName>
    </submittedName>
</protein>
<evidence type="ECO:0000313" key="7">
    <source>
        <dbReference type="EMBL" id="MFC0541926.1"/>
    </source>
</evidence>
<evidence type="ECO:0000256" key="4">
    <source>
        <dbReference type="ARBA" id="ARBA00022723"/>
    </source>
</evidence>
<dbReference type="PANTHER" id="PTHR30352">
    <property type="entry name" value="PYRUVATE FORMATE-LYASE-ACTIVATING ENZYME"/>
    <property type="match status" value="1"/>
</dbReference>
<dbReference type="Pfam" id="PF13353">
    <property type="entry name" value="Fer4_12"/>
    <property type="match status" value="1"/>
</dbReference>
<dbReference type="InterPro" id="IPR058240">
    <property type="entry name" value="rSAM_sf"/>
</dbReference>
<sequence>MTNVGISRLHHPVTVLGPGVRAGIWFQGCSIRCPGCASIDTWRVEPETEIDVEGVLAWIAGLSPDEVDGVTISGGEPTDQLEALASLLDGLRRWRTTRRPDADVLLFTGREPDWLDTEAAQALHGYVDAVVIGPYRADLAGDTPLRGSENQVLVTMSHLGEQRYGDLSSMPRQRVQINVDGQSVWMIGIPLPGDLSGVQAGASERGVRMRGTSWRS</sequence>
<evidence type="ECO:0000256" key="5">
    <source>
        <dbReference type="ARBA" id="ARBA00023004"/>
    </source>
</evidence>
<evidence type="ECO:0000256" key="6">
    <source>
        <dbReference type="ARBA" id="ARBA00023014"/>
    </source>
</evidence>
<evidence type="ECO:0000256" key="1">
    <source>
        <dbReference type="ARBA" id="ARBA00001966"/>
    </source>
</evidence>
<dbReference type="InterPro" id="IPR013785">
    <property type="entry name" value="Aldolase_TIM"/>
</dbReference>
<dbReference type="CDD" id="cd01335">
    <property type="entry name" value="Radical_SAM"/>
    <property type="match status" value="1"/>
</dbReference>
<evidence type="ECO:0000256" key="3">
    <source>
        <dbReference type="ARBA" id="ARBA00022691"/>
    </source>
</evidence>
<keyword evidence="6" id="KW-0411">Iron-sulfur</keyword>
<organism evidence="7 8">
    <name type="scientific">Kutzneria chonburiensis</name>
    <dbReference type="NCBI Taxonomy" id="1483604"/>
    <lineage>
        <taxon>Bacteria</taxon>
        <taxon>Bacillati</taxon>
        <taxon>Actinomycetota</taxon>
        <taxon>Actinomycetes</taxon>
        <taxon>Pseudonocardiales</taxon>
        <taxon>Pseudonocardiaceae</taxon>
        <taxon>Kutzneria</taxon>
    </lineage>
</organism>
<dbReference type="PANTHER" id="PTHR30352:SF2">
    <property type="entry name" value="ANAEROBIC RIBONUCLEOSIDE-TRIPHOSPHATE REDUCTASE-ACTIVATING PROTEIN"/>
    <property type="match status" value="1"/>
</dbReference>
<dbReference type="InterPro" id="IPR007197">
    <property type="entry name" value="rSAM"/>
</dbReference>
<keyword evidence="4" id="KW-0479">Metal-binding</keyword>
<dbReference type="Gene3D" id="3.20.20.70">
    <property type="entry name" value="Aldolase class I"/>
    <property type="match status" value="1"/>
</dbReference>
<comment type="caution">
    <text evidence="7">The sequence shown here is derived from an EMBL/GenBank/DDBJ whole genome shotgun (WGS) entry which is preliminary data.</text>
</comment>
<dbReference type="InterPro" id="IPR034457">
    <property type="entry name" value="Organic_radical-activating"/>
</dbReference>
<comment type="cofactor">
    <cofactor evidence="1">
        <name>[4Fe-4S] cluster</name>
        <dbReference type="ChEBI" id="CHEBI:49883"/>
    </cofactor>
</comment>
<dbReference type="Proteomes" id="UP001589810">
    <property type="component" value="Unassembled WGS sequence"/>
</dbReference>
<dbReference type="SFLD" id="SFLDS00029">
    <property type="entry name" value="Radical_SAM"/>
    <property type="match status" value="1"/>
</dbReference>
<proteinExistence type="predicted"/>
<dbReference type="EMBL" id="JBHLUD010000002">
    <property type="protein sequence ID" value="MFC0541926.1"/>
    <property type="molecule type" value="Genomic_DNA"/>
</dbReference>
<dbReference type="RefSeq" id="WP_273942036.1">
    <property type="nucleotide sequence ID" value="NZ_CP097263.1"/>
</dbReference>
<evidence type="ECO:0000256" key="2">
    <source>
        <dbReference type="ARBA" id="ARBA00022485"/>
    </source>
</evidence>
<keyword evidence="5" id="KW-0408">Iron</keyword>
<evidence type="ECO:0000313" key="8">
    <source>
        <dbReference type="Proteomes" id="UP001589810"/>
    </source>
</evidence>
<keyword evidence="3" id="KW-0949">S-adenosyl-L-methionine</keyword>
<gene>
    <name evidence="7" type="ORF">ACFFH7_10570</name>
</gene>
<dbReference type="SUPFAM" id="SSF102114">
    <property type="entry name" value="Radical SAM enzymes"/>
    <property type="match status" value="1"/>
</dbReference>
<keyword evidence="2" id="KW-0004">4Fe-4S</keyword>